<dbReference type="SUPFAM" id="SSF57850">
    <property type="entry name" value="RING/U-box"/>
    <property type="match status" value="1"/>
</dbReference>
<evidence type="ECO:0000256" key="2">
    <source>
        <dbReference type="ARBA" id="ARBA00022723"/>
    </source>
</evidence>
<keyword evidence="2" id="KW-0479">Metal-binding</keyword>
<dbReference type="InterPro" id="IPR031127">
    <property type="entry name" value="E3_UB_ligase_RBR"/>
</dbReference>
<dbReference type="GO" id="GO:0016567">
    <property type="term" value="P:protein ubiquitination"/>
    <property type="evidence" value="ECO:0007669"/>
    <property type="project" value="InterPro"/>
</dbReference>
<evidence type="ECO:0000313" key="10">
    <source>
        <dbReference type="Proteomes" id="UP001307849"/>
    </source>
</evidence>
<dbReference type="AlphaFoldDB" id="A0AAN8NQQ9"/>
<evidence type="ECO:0000313" key="9">
    <source>
        <dbReference type="EMBL" id="KAK6506482.1"/>
    </source>
</evidence>
<feature type="domain" description="RING-type" evidence="8">
    <location>
        <begin position="90"/>
        <end position="282"/>
    </location>
</feature>
<organism evidence="9 10">
    <name type="scientific">Arthrobotrys conoides</name>
    <dbReference type="NCBI Taxonomy" id="74498"/>
    <lineage>
        <taxon>Eukaryota</taxon>
        <taxon>Fungi</taxon>
        <taxon>Dikarya</taxon>
        <taxon>Ascomycota</taxon>
        <taxon>Pezizomycotina</taxon>
        <taxon>Orbiliomycetes</taxon>
        <taxon>Orbiliales</taxon>
        <taxon>Orbiliaceae</taxon>
        <taxon>Arthrobotrys</taxon>
    </lineage>
</organism>
<keyword evidence="6" id="KW-0862">Zinc</keyword>
<comment type="caution">
    <text evidence="9">The sequence shown here is derived from an EMBL/GenBank/DDBJ whole genome shotgun (WGS) entry which is preliminary data.</text>
</comment>
<dbReference type="GO" id="GO:0008270">
    <property type="term" value="F:zinc ion binding"/>
    <property type="evidence" value="ECO:0007669"/>
    <property type="project" value="UniProtKB-KW"/>
</dbReference>
<evidence type="ECO:0000256" key="5">
    <source>
        <dbReference type="ARBA" id="ARBA00022786"/>
    </source>
</evidence>
<dbReference type="Gene3D" id="1.20.120.1750">
    <property type="match status" value="1"/>
</dbReference>
<gene>
    <name evidence="9" type="ORF">TWF506_011389</name>
</gene>
<name>A0AAN8NQQ9_9PEZI</name>
<evidence type="ECO:0000259" key="8">
    <source>
        <dbReference type="PROSITE" id="PS51873"/>
    </source>
</evidence>
<dbReference type="CDD" id="cd22584">
    <property type="entry name" value="Rcat_RBR_unk"/>
    <property type="match status" value="1"/>
</dbReference>
<dbReference type="Proteomes" id="UP001307849">
    <property type="component" value="Unassembled WGS sequence"/>
</dbReference>
<dbReference type="PROSITE" id="PS51873">
    <property type="entry name" value="TRIAD"/>
    <property type="match status" value="1"/>
</dbReference>
<keyword evidence="4" id="KW-0863">Zinc-finger</keyword>
<sequence>MAPRVRPKASISKSTATEIQKKKLEQQISQLAVDLKWAEVIAKTRRSRRLAAKGTGGGFKSWKGHTRASLGTGTYSDILPKPLETYPQEKCITCFTCESNVPAHQTVTLPCGHIHCHDCLLMNYETVIKSPAGFPPRCCEPLDFETTSFCLSSEQIEDFLRVKARHESTRIIPCAYCGEELFDANTVISESAAYCLDCNRLTCTICQKEMHKDVCPQSQGTTELQETATKAKWNQCPRCHCLIEKIGGCNYITCGCGQNFCTKCGEPARLSDGQGCLCIERVQPRRITFGESFQSATEDSLTPMQVNYRNLLRAHKRATLSKQKSFKDLGIVMTAAKEKHEERSKMVEEIAELRAQLAKLKQRTNTKKIAADPEKATAEMDEDAMNIDQSIGDTAMKKIDQSPGRKKRPLRPRKGKKGTQSIQ</sequence>
<keyword evidence="3" id="KW-0677">Repeat</keyword>
<feature type="compositionally biased region" description="Basic residues" evidence="7">
    <location>
        <begin position="404"/>
        <end position="417"/>
    </location>
</feature>
<dbReference type="EMBL" id="JAVHJM010000009">
    <property type="protein sequence ID" value="KAK6506482.1"/>
    <property type="molecule type" value="Genomic_DNA"/>
</dbReference>
<protein>
    <recommendedName>
        <fullName evidence="8">RING-type domain-containing protein</fullName>
    </recommendedName>
</protein>
<keyword evidence="5" id="KW-0833">Ubl conjugation pathway</keyword>
<evidence type="ECO:0000256" key="4">
    <source>
        <dbReference type="ARBA" id="ARBA00022771"/>
    </source>
</evidence>
<evidence type="ECO:0000256" key="6">
    <source>
        <dbReference type="ARBA" id="ARBA00022833"/>
    </source>
</evidence>
<dbReference type="InterPro" id="IPR044066">
    <property type="entry name" value="TRIAD_supradom"/>
</dbReference>
<evidence type="ECO:0000256" key="1">
    <source>
        <dbReference type="ARBA" id="ARBA00022679"/>
    </source>
</evidence>
<dbReference type="GO" id="GO:0004842">
    <property type="term" value="F:ubiquitin-protein transferase activity"/>
    <property type="evidence" value="ECO:0007669"/>
    <property type="project" value="InterPro"/>
</dbReference>
<reference evidence="9 10" key="1">
    <citation type="submission" date="2019-10" db="EMBL/GenBank/DDBJ databases">
        <authorList>
            <person name="Palmer J.M."/>
        </authorList>
    </citation>
    <scope>NUCLEOTIDE SEQUENCE [LARGE SCALE GENOMIC DNA]</scope>
    <source>
        <strain evidence="9 10">TWF506</strain>
    </source>
</reference>
<feature type="compositionally biased region" description="Basic and acidic residues" evidence="7">
    <location>
        <begin position="369"/>
        <end position="378"/>
    </location>
</feature>
<evidence type="ECO:0000256" key="7">
    <source>
        <dbReference type="SAM" id="MobiDB-lite"/>
    </source>
</evidence>
<accession>A0AAN8NQQ9</accession>
<keyword evidence="1" id="KW-0808">Transferase</keyword>
<proteinExistence type="predicted"/>
<feature type="region of interest" description="Disordered" evidence="7">
    <location>
        <begin position="364"/>
        <end position="423"/>
    </location>
</feature>
<evidence type="ECO:0000256" key="3">
    <source>
        <dbReference type="ARBA" id="ARBA00022737"/>
    </source>
</evidence>
<keyword evidence="10" id="KW-1185">Reference proteome</keyword>
<dbReference type="PANTHER" id="PTHR11685">
    <property type="entry name" value="RBR FAMILY RING FINGER AND IBR DOMAIN-CONTAINING"/>
    <property type="match status" value="1"/>
</dbReference>